<gene>
    <name evidence="1" type="ORF">OMM_11222</name>
</gene>
<protein>
    <submittedName>
        <fullName evidence="1">Uncharacterized protein</fullName>
    </submittedName>
</protein>
<proteinExistence type="predicted"/>
<dbReference type="Proteomes" id="UP000189670">
    <property type="component" value="Unassembled WGS sequence"/>
</dbReference>
<name>A0A1V1NYU8_9BACT</name>
<dbReference type="EMBL" id="ATBP01001216">
    <property type="protein sequence ID" value="ETR67779.1"/>
    <property type="molecule type" value="Genomic_DNA"/>
</dbReference>
<evidence type="ECO:0000313" key="2">
    <source>
        <dbReference type="Proteomes" id="UP000189670"/>
    </source>
</evidence>
<evidence type="ECO:0000313" key="1">
    <source>
        <dbReference type="EMBL" id="ETR67779.1"/>
    </source>
</evidence>
<dbReference type="Pfam" id="PF20126">
    <property type="entry name" value="TumE"/>
    <property type="match status" value="1"/>
</dbReference>
<comment type="caution">
    <text evidence="1">The sequence shown here is derived from an EMBL/GenBank/DDBJ whole genome shotgun (WGS) entry which is preliminary data.</text>
</comment>
<feature type="non-terminal residue" evidence="1">
    <location>
        <position position="117"/>
    </location>
</feature>
<dbReference type="InterPro" id="IPR045397">
    <property type="entry name" value="TumE-like"/>
</dbReference>
<dbReference type="AlphaFoldDB" id="A0A1V1NYU8"/>
<accession>A0A1V1NYU8</accession>
<organism evidence="1 2">
    <name type="scientific">Candidatus Magnetoglobus multicellularis str. Araruama</name>
    <dbReference type="NCBI Taxonomy" id="890399"/>
    <lineage>
        <taxon>Bacteria</taxon>
        <taxon>Pseudomonadati</taxon>
        <taxon>Thermodesulfobacteriota</taxon>
        <taxon>Desulfobacteria</taxon>
        <taxon>Desulfobacterales</taxon>
        <taxon>Desulfobacteraceae</taxon>
        <taxon>Candidatus Magnetoglobus</taxon>
    </lineage>
</organism>
<sequence length="117" mass="13986">MNILKIYQDQLEQVKLLYQDIIANAKLVYTENGTPHKLRIHIVDGSLIDIFYSVHGKYSFHWERRTINGSLYRHDNAPHSKWRTVKTFPKHFHYKTDTNVIESNINNDPVYPKIYDR</sequence>
<reference evidence="2" key="1">
    <citation type="submission" date="2012-11" db="EMBL/GenBank/DDBJ databases">
        <authorList>
            <person name="Lucero-Rivera Y.E."/>
            <person name="Tovar-Ramirez D."/>
        </authorList>
    </citation>
    <scope>NUCLEOTIDE SEQUENCE [LARGE SCALE GENOMIC DNA]</scope>
    <source>
        <strain evidence="2">Araruama</strain>
    </source>
</reference>